<comment type="caution">
    <text evidence="1">The sequence shown here is derived from an EMBL/GenBank/DDBJ whole genome shotgun (WGS) entry which is preliminary data.</text>
</comment>
<sequence>MNVSHASFVVDKCTPRDKYARTHVSLTNSMLSSADDSALETTSAPWGHARQRSKSTAGWIGGWKKIATPIRQAFQTPKYDEEPLPRSDSGDDADDCSDTQTTSFDFLDRSLCNVEFDSSCLDFLDHQLLKSPTDSFSEVCWTEGTHDDYVVPVLQPLQPRIRKRVAYYDRTAASEEDPYHDWDENLSVKIRIPPKPLPKIPERSMSPASPKSSTSSSSSLSYQDAMLAVLESRILSYNPKDSVQFFPVPIQRIQQVELLRKNSTEAPSIDSTSSNGTLRRISNACSTLATRSRAKSSA</sequence>
<protein>
    <submittedName>
        <fullName evidence="1">Uncharacterized protein</fullName>
    </submittedName>
</protein>
<reference evidence="1" key="1">
    <citation type="journal article" date="2021" name="New Phytol.">
        <title>Evolutionary innovations through gain and loss of genes in the ectomycorrhizal Boletales.</title>
        <authorList>
            <person name="Wu G."/>
            <person name="Miyauchi S."/>
            <person name="Morin E."/>
            <person name="Kuo A."/>
            <person name="Drula E."/>
            <person name="Varga T."/>
            <person name="Kohler A."/>
            <person name="Feng B."/>
            <person name="Cao Y."/>
            <person name="Lipzen A."/>
            <person name="Daum C."/>
            <person name="Hundley H."/>
            <person name="Pangilinan J."/>
            <person name="Johnson J."/>
            <person name="Barry K."/>
            <person name="LaButti K."/>
            <person name="Ng V."/>
            <person name="Ahrendt S."/>
            <person name="Min B."/>
            <person name="Choi I.G."/>
            <person name="Park H."/>
            <person name="Plett J.M."/>
            <person name="Magnuson J."/>
            <person name="Spatafora J.W."/>
            <person name="Nagy L.G."/>
            <person name="Henrissat B."/>
            <person name="Grigoriev I.V."/>
            <person name="Yang Z.L."/>
            <person name="Xu J."/>
            <person name="Martin F.M."/>
        </authorList>
    </citation>
    <scope>NUCLEOTIDE SEQUENCE</scope>
    <source>
        <strain evidence="1">KUC20120723A-06</strain>
    </source>
</reference>
<dbReference type="EMBL" id="MU266526">
    <property type="protein sequence ID" value="KAH7921444.1"/>
    <property type="molecule type" value="Genomic_DNA"/>
</dbReference>
<name>A0ACB8B7K1_9AGAM</name>
<evidence type="ECO:0000313" key="1">
    <source>
        <dbReference type="EMBL" id="KAH7921444.1"/>
    </source>
</evidence>
<organism evidence="1 2">
    <name type="scientific">Leucogyrophana mollusca</name>
    <dbReference type="NCBI Taxonomy" id="85980"/>
    <lineage>
        <taxon>Eukaryota</taxon>
        <taxon>Fungi</taxon>
        <taxon>Dikarya</taxon>
        <taxon>Basidiomycota</taxon>
        <taxon>Agaricomycotina</taxon>
        <taxon>Agaricomycetes</taxon>
        <taxon>Agaricomycetidae</taxon>
        <taxon>Boletales</taxon>
        <taxon>Boletales incertae sedis</taxon>
        <taxon>Leucogyrophana</taxon>
    </lineage>
</organism>
<proteinExistence type="predicted"/>
<accession>A0ACB8B7K1</accession>
<dbReference type="Proteomes" id="UP000790709">
    <property type="component" value="Unassembled WGS sequence"/>
</dbReference>
<gene>
    <name evidence="1" type="ORF">BV22DRAFT_731147</name>
</gene>
<evidence type="ECO:0000313" key="2">
    <source>
        <dbReference type="Proteomes" id="UP000790709"/>
    </source>
</evidence>
<keyword evidence="2" id="KW-1185">Reference proteome</keyword>